<dbReference type="Gene3D" id="3.90.215.10">
    <property type="entry name" value="Gamma Fibrinogen, chain A, domain 1"/>
    <property type="match status" value="1"/>
</dbReference>
<dbReference type="InterPro" id="IPR050373">
    <property type="entry name" value="Fibrinogen_C-term_domain"/>
</dbReference>
<gene>
    <name evidence="2" type="ORF">MGAL_10B065483</name>
</gene>
<dbReference type="PROSITE" id="PS51406">
    <property type="entry name" value="FIBRINOGEN_C_2"/>
    <property type="match status" value="1"/>
</dbReference>
<name>A0A8B6GBD9_MYTGA</name>
<dbReference type="CDD" id="cd00087">
    <property type="entry name" value="FReD"/>
    <property type="match status" value="1"/>
</dbReference>
<reference evidence="2" key="1">
    <citation type="submission" date="2018-11" db="EMBL/GenBank/DDBJ databases">
        <authorList>
            <person name="Alioto T."/>
            <person name="Alioto T."/>
        </authorList>
    </citation>
    <scope>NUCLEOTIDE SEQUENCE</scope>
</reference>
<dbReference type="InterPro" id="IPR036056">
    <property type="entry name" value="Fibrinogen-like_C"/>
</dbReference>
<dbReference type="Proteomes" id="UP000596742">
    <property type="component" value="Unassembled WGS sequence"/>
</dbReference>
<dbReference type="SUPFAM" id="SSF56496">
    <property type="entry name" value="Fibrinogen C-terminal domain-like"/>
    <property type="match status" value="1"/>
</dbReference>
<keyword evidence="3" id="KW-1185">Reference proteome</keyword>
<comment type="caution">
    <text evidence="2">The sequence shown here is derived from an EMBL/GenBank/DDBJ whole genome shotgun (WGS) entry which is preliminary data.</text>
</comment>
<dbReference type="InterPro" id="IPR014716">
    <property type="entry name" value="Fibrinogen_a/b/g_C_1"/>
</dbReference>
<dbReference type="NCBIfam" id="NF040941">
    <property type="entry name" value="GGGWT_bact"/>
    <property type="match status" value="1"/>
</dbReference>
<evidence type="ECO:0000313" key="2">
    <source>
        <dbReference type="EMBL" id="VDI61656.1"/>
    </source>
</evidence>
<dbReference type="Pfam" id="PF00147">
    <property type="entry name" value="Fibrinogen_C"/>
    <property type="match status" value="1"/>
</dbReference>
<feature type="domain" description="Fibrinogen C-terminal" evidence="1">
    <location>
        <begin position="51"/>
        <end position="266"/>
    </location>
</feature>
<dbReference type="SMART" id="SM00186">
    <property type="entry name" value="FBG"/>
    <property type="match status" value="1"/>
</dbReference>
<accession>A0A8B6GBD9</accession>
<dbReference type="PANTHER" id="PTHR19143:SF327">
    <property type="entry name" value="FI21813P1-RELATED"/>
    <property type="match status" value="1"/>
</dbReference>
<dbReference type="EMBL" id="UYJE01008162">
    <property type="protein sequence ID" value="VDI61656.1"/>
    <property type="molecule type" value="Genomic_DNA"/>
</dbReference>
<dbReference type="GO" id="GO:0005615">
    <property type="term" value="C:extracellular space"/>
    <property type="evidence" value="ECO:0007669"/>
    <property type="project" value="TreeGrafter"/>
</dbReference>
<dbReference type="InterPro" id="IPR002181">
    <property type="entry name" value="Fibrinogen_a/b/g_C_dom"/>
</dbReference>
<dbReference type="AlphaFoldDB" id="A0A8B6GBD9"/>
<sequence>MECSRRLLSKDNICVASYDIVTGACLLYTSGCSPSFEVSSSGTWLIRRDLSGYIYDNEDCSYYKNINAPSGVFKIQPEGVSTGMMVYCDMNTGSGGWIVIQNRYDGSVNFYETWNQYKNGFGSLSGEFWLGNDNLNTLTYSNKYMLRVDLTDNSGNQRYAEYYIFRVSDEADSYRLIIGEYYGNAGDGMSYNNNQIFHTKDQDSTVGYNGRVCSLDRYGGFWFDRCTWANPNGHWLPGIEAWDSNHWYQWLKTEGLAKISMKIRRK</sequence>
<dbReference type="PANTHER" id="PTHR19143">
    <property type="entry name" value="FIBRINOGEN/TENASCIN/ANGIOPOEITIN"/>
    <property type="match status" value="1"/>
</dbReference>
<proteinExistence type="predicted"/>
<protein>
    <recommendedName>
        <fullName evidence="1">Fibrinogen C-terminal domain-containing protein</fullName>
    </recommendedName>
</protein>
<organism evidence="2 3">
    <name type="scientific">Mytilus galloprovincialis</name>
    <name type="common">Mediterranean mussel</name>
    <dbReference type="NCBI Taxonomy" id="29158"/>
    <lineage>
        <taxon>Eukaryota</taxon>
        <taxon>Metazoa</taxon>
        <taxon>Spiralia</taxon>
        <taxon>Lophotrochozoa</taxon>
        <taxon>Mollusca</taxon>
        <taxon>Bivalvia</taxon>
        <taxon>Autobranchia</taxon>
        <taxon>Pteriomorphia</taxon>
        <taxon>Mytilida</taxon>
        <taxon>Mytiloidea</taxon>
        <taxon>Mytilidae</taxon>
        <taxon>Mytilinae</taxon>
        <taxon>Mytilus</taxon>
    </lineage>
</organism>
<evidence type="ECO:0000259" key="1">
    <source>
        <dbReference type="PROSITE" id="PS51406"/>
    </source>
</evidence>
<evidence type="ECO:0000313" key="3">
    <source>
        <dbReference type="Proteomes" id="UP000596742"/>
    </source>
</evidence>